<feature type="transmembrane region" description="Helical" evidence="1">
    <location>
        <begin position="104"/>
        <end position="124"/>
    </location>
</feature>
<dbReference type="Proteomes" id="UP000664480">
    <property type="component" value="Unassembled WGS sequence"/>
</dbReference>
<accession>A0ABS3CLT6</accession>
<gene>
    <name evidence="2" type="ORF">J0A69_17350</name>
</gene>
<feature type="transmembrane region" description="Helical" evidence="1">
    <location>
        <begin position="47"/>
        <end position="67"/>
    </location>
</feature>
<organism evidence="2 3">
    <name type="scientific">Algoriphagus pacificus</name>
    <dbReference type="NCBI Taxonomy" id="2811234"/>
    <lineage>
        <taxon>Bacteria</taxon>
        <taxon>Pseudomonadati</taxon>
        <taxon>Bacteroidota</taxon>
        <taxon>Cytophagia</taxon>
        <taxon>Cytophagales</taxon>
        <taxon>Cyclobacteriaceae</taxon>
        <taxon>Algoriphagus</taxon>
    </lineage>
</organism>
<reference evidence="2 3" key="1">
    <citation type="submission" date="2021-03" db="EMBL/GenBank/DDBJ databases">
        <title>novel species isolated from a fishpond in China.</title>
        <authorList>
            <person name="Lu H."/>
            <person name="Cai Z."/>
        </authorList>
    </citation>
    <scope>NUCLEOTIDE SEQUENCE [LARGE SCALE GENOMIC DNA]</scope>
    <source>
        <strain evidence="2 3">YJ13C</strain>
    </source>
</reference>
<comment type="caution">
    <text evidence="2">The sequence shown here is derived from an EMBL/GenBank/DDBJ whole genome shotgun (WGS) entry which is preliminary data.</text>
</comment>
<sequence length="131" mass="14842">MTNEEQLTKKWLMEAGNESPSKDFHLKILASIETKKSIIYQPLISSFALRLIGLGIITIFVLTILLLPGGATSDSVWNEIPTFSDSLQMLSFPKLSLPKINMGFVFNTSLFAFSILMLFWVLYYSKKLKTE</sequence>
<evidence type="ECO:0000313" key="2">
    <source>
        <dbReference type="EMBL" id="MBN7817210.1"/>
    </source>
</evidence>
<keyword evidence="3" id="KW-1185">Reference proteome</keyword>
<evidence type="ECO:0000313" key="3">
    <source>
        <dbReference type="Proteomes" id="UP000664480"/>
    </source>
</evidence>
<name>A0ABS3CLT6_9BACT</name>
<evidence type="ECO:0000256" key="1">
    <source>
        <dbReference type="SAM" id="Phobius"/>
    </source>
</evidence>
<proteinExistence type="predicted"/>
<keyword evidence="1" id="KW-0812">Transmembrane</keyword>
<dbReference type="RefSeq" id="WP_206587879.1">
    <property type="nucleotide sequence ID" value="NZ_JAFKCU010000004.1"/>
</dbReference>
<keyword evidence="1" id="KW-1133">Transmembrane helix</keyword>
<dbReference type="EMBL" id="JAFKCU010000004">
    <property type="protein sequence ID" value="MBN7817210.1"/>
    <property type="molecule type" value="Genomic_DNA"/>
</dbReference>
<keyword evidence="1" id="KW-0472">Membrane</keyword>
<protein>
    <submittedName>
        <fullName evidence="2">Uncharacterized protein</fullName>
    </submittedName>
</protein>